<keyword evidence="3" id="KW-1185">Reference proteome</keyword>
<name>A0A1G6J3Q0_9BACT</name>
<dbReference type="Proteomes" id="UP000199411">
    <property type="component" value="Unassembled WGS sequence"/>
</dbReference>
<proteinExistence type="predicted"/>
<dbReference type="OrthoDB" id="9950234at2"/>
<evidence type="ECO:0000259" key="1">
    <source>
        <dbReference type="Pfam" id="PF04316"/>
    </source>
</evidence>
<dbReference type="InterPro" id="IPR031316">
    <property type="entry name" value="FlgM_C"/>
</dbReference>
<dbReference type="EMBL" id="FMYU01000002">
    <property type="protein sequence ID" value="SDC13474.1"/>
    <property type="molecule type" value="Genomic_DNA"/>
</dbReference>
<dbReference type="Pfam" id="PF04316">
    <property type="entry name" value="FlgM"/>
    <property type="match status" value="1"/>
</dbReference>
<evidence type="ECO:0000313" key="3">
    <source>
        <dbReference type="Proteomes" id="UP000199411"/>
    </source>
</evidence>
<gene>
    <name evidence="2" type="ORF">SAMN05660835_00375</name>
</gene>
<dbReference type="RefSeq" id="WP_025392635.1">
    <property type="nucleotide sequence ID" value="NZ_FMYU01000002.1"/>
</dbReference>
<organism evidence="2 3">
    <name type="scientific">Desulfurella multipotens</name>
    <dbReference type="NCBI Taxonomy" id="79269"/>
    <lineage>
        <taxon>Bacteria</taxon>
        <taxon>Pseudomonadati</taxon>
        <taxon>Campylobacterota</taxon>
        <taxon>Desulfurellia</taxon>
        <taxon>Desulfurellales</taxon>
        <taxon>Desulfurellaceae</taxon>
        <taxon>Desulfurella</taxon>
    </lineage>
</organism>
<sequence length="96" mass="10805">MKIIDVLGSNIEALTNQNKIQKNKIQQNNQIDSDKRSVSQDSIDISQVAKVLANISNIETNHQKRLEAVQKAYENGTYKPNLTELAKNILEELKNG</sequence>
<protein>
    <submittedName>
        <fullName evidence="2">Anti-sigma-28 factor, FlgM family</fullName>
    </submittedName>
</protein>
<dbReference type="InterPro" id="IPR035890">
    <property type="entry name" value="Anti-sigma-28_factor_FlgM_sf"/>
</dbReference>
<reference evidence="3" key="1">
    <citation type="submission" date="2016-10" db="EMBL/GenBank/DDBJ databases">
        <authorList>
            <person name="Varghese N."/>
            <person name="Submissions S."/>
        </authorList>
    </citation>
    <scope>NUCLEOTIDE SEQUENCE [LARGE SCALE GENOMIC DNA]</scope>
    <source>
        <strain evidence="3">DSM 8415</strain>
    </source>
</reference>
<dbReference type="AlphaFoldDB" id="A0A1G6J3Q0"/>
<dbReference type="SUPFAM" id="SSF101498">
    <property type="entry name" value="Anti-sigma factor FlgM"/>
    <property type="match status" value="1"/>
</dbReference>
<feature type="domain" description="Anti-sigma-28 factor FlgM C-terminal" evidence="1">
    <location>
        <begin position="41"/>
        <end position="91"/>
    </location>
</feature>
<evidence type="ECO:0000313" key="2">
    <source>
        <dbReference type="EMBL" id="SDC13474.1"/>
    </source>
</evidence>
<accession>A0A1G6J3Q0</accession>